<comment type="caution">
    <text evidence="2">The sequence shown here is derived from an EMBL/GenBank/DDBJ whole genome shotgun (WGS) entry which is preliminary data.</text>
</comment>
<keyword evidence="1" id="KW-0472">Membrane</keyword>
<gene>
    <name evidence="2" type="ORF">GCM10025874_04170</name>
</gene>
<dbReference type="EMBL" id="BSUL01000001">
    <property type="protein sequence ID" value="GMA27164.1"/>
    <property type="molecule type" value="Genomic_DNA"/>
</dbReference>
<organism evidence="2 3">
    <name type="scientific">Arenivirga flava</name>
    <dbReference type="NCBI Taxonomy" id="1930060"/>
    <lineage>
        <taxon>Bacteria</taxon>
        <taxon>Bacillati</taxon>
        <taxon>Actinomycetota</taxon>
        <taxon>Actinomycetes</taxon>
        <taxon>Micrococcales</taxon>
        <taxon>Microbacteriaceae</taxon>
        <taxon>Arenivirga</taxon>
    </lineage>
</organism>
<keyword evidence="1" id="KW-1133">Transmembrane helix</keyword>
<proteinExistence type="predicted"/>
<evidence type="ECO:0000313" key="3">
    <source>
        <dbReference type="Proteomes" id="UP001157160"/>
    </source>
</evidence>
<dbReference type="Proteomes" id="UP001157160">
    <property type="component" value="Unassembled WGS sequence"/>
</dbReference>
<accession>A0AA37X847</accession>
<dbReference type="RefSeq" id="WP_284229523.1">
    <property type="nucleotide sequence ID" value="NZ_BSUL01000001.1"/>
</dbReference>
<keyword evidence="1" id="KW-0812">Transmembrane</keyword>
<evidence type="ECO:0000256" key="1">
    <source>
        <dbReference type="SAM" id="Phobius"/>
    </source>
</evidence>
<evidence type="ECO:0000313" key="2">
    <source>
        <dbReference type="EMBL" id="GMA27164.1"/>
    </source>
</evidence>
<keyword evidence="3" id="KW-1185">Reference proteome</keyword>
<reference evidence="2 3" key="1">
    <citation type="journal article" date="2014" name="Int. J. Syst. Evol. Microbiol.">
        <title>Complete genome sequence of Corynebacterium casei LMG S-19264T (=DSM 44701T), isolated from a smear-ripened cheese.</title>
        <authorList>
            <consortium name="US DOE Joint Genome Institute (JGI-PGF)"/>
            <person name="Walter F."/>
            <person name="Albersmeier A."/>
            <person name="Kalinowski J."/>
            <person name="Ruckert C."/>
        </authorList>
    </citation>
    <scope>NUCLEOTIDE SEQUENCE [LARGE SCALE GENOMIC DNA]</scope>
    <source>
        <strain evidence="2 3">NBRC 112289</strain>
    </source>
</reference>
<name>A0AA37X847_9MICO</name>
<feature type="transmembrane region" description="Helical" evidence="1">
    <location>
        <begin position="79"/>
        <end position="98"/>
    </location>
</feature>
<sequence length="100" mass="10438">MTIALYSRTSWREVDTDFTVGQTDGEFAGTVERVDGRFLATTSVGVKLGSFRSADAAQRALEDAAEAGAGRSAVGRWQLPVIIASLATVCATALTAVVSL</sequence>
<dbReference type="AlphaFoldDB" id="A0AA37X847"/>
<protein>
    <submittedName>
        <fullName evidence="2">Uncharacterized protein</fullName>
    </submittedName>
</protein>